<proteinExistence type="predicted"/>
<sequence length="188" mass="20680">HTYFRLFTDQPTDMSSKLYSFIQHGNITKKSLSQRITRILMHLYNEHVLSIYEANYSKYRLFLIELVSAANQQLIGFVKWNETRARPETPGAARPETPGAARPETPGAARPETPGAARPETPGAARPETPGAVRPETPGAARPETPGAARPETPGAARPETPGAARPETPGRNGKWVRYRSFLPLKAL</sequence>
<reference evidence="2" key="1">
    <citation type="submission" date="2025-08" db="UniProtKB">
        <authorList>
            <consortium name="Ensembl"/>
        </authorList>
    </citation>
    <scope>IDENTIFICATION</scope>
</reference>
<dbReference type="PANTHER" id="PTHR47641">
    <property type="entry name" value="PERIAXIN-LIKE"/>
    <property type="match status" value="1"/>
</dbReference>
<evidence type="ECO:0000313" key="3">
    <source>
        <dbReference type="Proteomes" id="UP000694565"/>
    </source>
</evidence>
<name>A0A8C3G1M3_CYCLU</name>
<protein>
    <submittedName>
        <fullName evidence="2">Uncharacterized protein</fullName>
    </submittedName>
</protein>
<dbReference type="PANTHER" id="PTHR47641:SF10">
    <property type="entry name" value="SERINE-RICH 25 KDA ANTIGEN PROTEIN"/>
    <property type="match status" value="1"/>
</dbReference>
<feature type="region of interest" description="Disordered" evidence="1">
    <location>
        <begin position="86"/>
        <end position="175"/>
    </location>
</feature>
<accession>A0A8C3G1M3</accession>
<dbReference type="Proteomes" id="UP000694565">
    <property type="component" value="Unplaced"/>
</dbReference>
<reference evidence="2" key="2">
    <citation type="submission" date="2025-09" db="UniProtKB">
        <authorList>
            <consortium name="Ensembl"/>
        </authorList>
    </citation>
    <scope>IDENTIFICATION</scope>
</reference>
<dbReference type="AlphaFoldDB" id="A0A8C3G1M3"/>
<keyword evidence="3" id="KW-1185">Reference proteome</keyword>
<dbReference type="GeneTree" id="ENSGT01140000285016"/>
<dbReference type="Ensembl" id="ENSCLMT00005028864.1">
    <property type="protein sequence ID" value="ENSCLMP00005027682.1"/>
    <property type="gene ID" value="ENSCLMG00005013491.1"/>
</dbReference>
<organism evidence="2 3">
    <name type="scientific">Cyclopterus lumpus</name>
    <name type="common">Lumpsucker</name>
    <dbReference type="NCBI Taxonomy" id="8103"/>
    <lineage>
        <taxon>Eukaryota</taxon>
        <taxon>Metazoa</taxon>
        <taxon>Chordata</taxon>
        <taxon>Craniata</taxon>
        <taxon>Vertebrata</taxon>
        <taxon>Euteleostomi</taxon>
        <taxon>Actinopterygii</taxon>
        <taxon>Neopterygii</taxon>
        <taxon>Teleostei</taxon>
        <taxon>Neoteleostei</taxon>
        <taxon>Acanthomorphata</taxon>
        <taxon>Eupercaria</taxon>
        <taxon>Perciformes</taxon>
        <taxon>Cottioidei</taxon>
        <taxon>Cottales</taxon>
        <taxon>Cyclopteridae</taxon>
        <taxon>Cyclopterus</taxon>
    </lineage>
</organism>
<evidence type="ECO:0000256" key="1">
    <source>
        <dbReference type="SAM" id="MobiDB-lite"/>
    </source>
</evidence>
<evidence type="ECO:0000313" key="2">
    <source>
        <dbReference type="Ensembl" id="ENSCLMP00005027682.1"/>
    </source>
</evidence>